<dbReference type="RefSeq" id="WP_072550547.1">
    <property type="nucleotide sequence ID" value="NZ_CP021659.1"/>
</dbReference>
<gene>
    <name evidence="2" type="ORF">CCS41_03610</name>
</gene>
<dbReference type="AlphaFoldDB" id="A0A2U8I3U4"/>
<proteinExistence type="predicted"/>
<dbReference type="EMBL" id="CP021659">
    <property type="protein sequence ID" value="AWK13769.1"/>
    <property type="molecule type" value="Genomic_DNA"/>
</dbReference>
<protein>
    <submittedName>
        <fullName evidence="2">Uncharacterized protein</fullName>
    </submittedName>
</protein>
<accession>A0A2U8I3U4</accession>
<dbReference type="Proteomes" id="UP000261875">
    <property type="component" value="Chromosome"/>
</dbReference>
<name>A0A2U8I3U4_9GAMM</name>
<evidence type="ECO:0000313" key="3">
    <source>
        <dbReference type="Proteomes" id="UP000261875"/>
    </source>
</evidence>
<reference evidence="2 3" key="1">
    <citation type="submission" date="2017-05" db="EMBL/GenBank/DDBJ databases">
        <title>Genome sequence of Candidatus Fukatsuia symbiotica and Candidatus Hamiltonella defensa from Acyrthosiphon pisum strain 5D.</title>
        <authorList>
            <person name="Patel V.A."/>
            <person name="Chevignon G."/>
            <person name="Russell J.A."/>
            <person name="Oliver K.M."/>
        </authorList>
    </citation>
    <scope>NUCLEOTIDE SEQUENCE [LARGE SCALE GENOMIC DNA]</scope>
    <source>
        <strain evidence="2 3">5D</strain>
    </source>
</reference>
<evidence type="ECO:0000313" key="2">
    <source>
        <dbReference type="EMBL" id="AWK13769.1"/>
    </source>
</evidence>
<feature type="compositionally biased region" description="Low complexity" evidence="1">
    <location>
        <begin position="135"/>
        <end position="151"/>
    </location>
</feature>
<sequence length="324" mass="35470">MCLQATSQHQNTISIEQIRGKFSEDNGTLTATFSFQITGTGMYPKGPSSNVSASTSTAPAASTAPKGLIRRNRFTEFFIGKILNKELSSTKKYEIALHNIESINKKLQKPGLSAIKKGELQNLLAGQEYKKNKHATAPTTTPVATDTTLPTNPATAAVPLHPSRPAPSIPAAAIESNTALTAPVSDSNLKKTIRSFDNTLSSEKLTELNRLRDTYKKDMATAVLSGDIKQPELDNFKGFFYVLNLSSELNRLMPEQPSKEEKIKFLKTIIQLDEDADFVVKDQMTTKKFVERNASVYEKIKAGKSNCETAYQAAERASTSSSNI</sequence>
<organism evidence="2 3">
    <name type="scientific">Candidatus Fukatsuia symbiotica</name>
    <dbReference type="NCBI Taxonomy" id="1878942"/>
    <lineage>
        <taxon>Bacteria</taxon>
        <taxon>Pseudomonadati</taxon>
        <taxon>Pseudomonadota</taxon>
        <taxon>Gammaproteobacteria</taxon>
        <taxon>Enterobacterales</taxon>
        <taxon>Yersiniaceae</taxon>
        <taxon>Candidatus Fukatsuia</taxon>
    </lineage>
</organism>
<keyword evidence="3" id="KW-1185">Reference proteome</keyword>
<feature type="region of interest" description="Disordered" evidence="1">
    <location>
        <begin position="132"/>
        <end position="151"/>
    </location>
</feature>
<evidence type="ECO:0000256" key="1">
    <source>
        <dbReference type="SAM" id="MobiDB-lite"/>
    </source>
</evidence>
<dbReference type="KEGG" id="fsm:CCS41_03610"/>